<dbReference type="Pfam" id="PF14244">
    <property type="entry name" value="Retrotran_gag_3"/>
    <property type="match status" value="1"/>
</dbReference>
<organism evidence="3 4">
    <name type="scientific">Dorcoceras hygrometricum</name>
    <dbReference type="NCBI Taxonomy" id="472368"/>
    <lineage>
        <taxon>Eukaryota</taxon>
        <taxon>Viridiplantae</taxon>
        <taxon>Streptophyta</taxon>
        <taxon>Embryophyta</taxon>
        <taxon>Tracheophyta</taxon>
        <taxon>Spermatophyta</taxon>
        <taxon>Magnoliopsida</taxon>
        <taxon>eudicotyledons</taxon>
        <taxon>Gunneridae</taxon>
        <taxon>Pentapetalae</taxon>
        <taxon>asterids</taxon>
        <taxon>lamiids</taxon>
        <taxon>Lamiales</taxon>
        <taxon>Gesneriaceae</taxon>
        <taxon>Didymocarpoideae</taxon>
        <taxon>Trichosporeae</taxon>
        <taxon>Loxocarpinae</taxon>
        <taxon>Dorcoceras</taxon>
    </lineage>
</organism>
<dbReference type="Pfam" id="PF03732">
    <property type="entry name" value="Retrotrans_gag"/>
    <property type="match status" value="1"/>
</dbReference>
<name>A0A2Z7D6R1_9LAMI</name>
<dbReference type="InterPro" id="IPR005162">
    <property type="entry name" value="Retrotrans_gag_dom"/>
</dbReference>
<dbReference type="EMBL" id="KQ989569">
    <property type="protein sequence ID" value="KZV54219.1"/>
    <property type="molecule type" value="Genomic_DNA"/>
</dbReference>
<proteinExistence type="predicted"/>
<gene>
    <name evidence="3" type="ORF">F511_14632</name>
</gene>
<reference evidence="3 4" key="1">
    <citation type="journal article" date="2015" name="Proc. Natl. Acad. Sci. U.S.A.">
        <title>The resurrection genome of Boea hygrometrica: A blueprint for survival of dehydration.</title>
        <authorList>
            <person name="Xiao L."/>
            <person name="Yang G."/>
            <person name="Zhang L."/>
            <person name="Yang X."/>
            <person name="Zhao S."/>
            <person name="Ji Z."/>
            <person name="Zhou Q."/>
            <person name="Hu M."/>
            <person name="Wang Y."/>
            <person name="Chen M."/>
            <person name="Xu Y."/>
            <person name="Jin H."/>
            <person name="Xiao X."/>
            <person name="Hu G."/>
            <person name="Bao F."/>
            <person name="Hu Y."/>
            <person name="Wan P."/>
            <person name="Li L."/>
            <person name="Deng X."/>
            <person name="Kuang T."/>
            <person name="Xiang C."/>
            <person name="Zhu J.K."/>
            <person name="Oliver M.J."/>
            <person name="He Y."/>
        </authorList>
    </citation>
    <scope>NUCLEOTIDE SEQUENCE [LARGE SCALE GENOMIC DNA]</scope>
    <source>
        <strain evidence="4">cv. XS01</strain>
    </source>
</reference>
<dbReference type="Proteomes" id="UP000250235">
    <property type="component" value="Unassembled WGS sequence"/>
</dbReference>
<dbReference type="AlphaFoldDB" id="A0A2Z7D6R1"/>
<evidence type="ECO:0000259" key="2">
    <source>
        <dbReference type="Pfam" id="PF14244"/>
    </source>
</evidence>
<dbReference type="PANTHER" id="PTHR37610:SF97">
    <property type="entry name" value="RETROTRANSPOSON GAG DOMAIN-CONTAINING PROTEIN"/>
    <property type="match status" value="1"/>
</dbReference>
<protein>
    <recommendedName>
        <fullName evidence="5">Retrotransposon Copia-like N-terminal domain-containing protein</fullName>
    </recommendedName>
</protein>
<keyword evidence="4" id="KW-1185">Reference proteome</keyword>
<sequence>MARGGGGQAVNQLPIVRPGLEDSSSPYYLHNGDHPGLLLFFNPLVGSNYNTWRRAMIVALTAKNKLGFIDHSIDHPRPEDLLYGSWIRCNNMVISWILNSVTRDIADSLMYMQTAEEIWTDLYERFHESNAPRIYQIKKLLSGLQQGSMDVSAYYTRLRTLWDELRDYQPTSACTCGSMREWVNYQNQECIMHFLMGLNESYAQVCAQVLMIEPLPVIAKVFALVIQEERKRSIHYGAPKTGVDHSVILNNVNLSTTTATTLLRTSQGGHCHFRNHTVDKCYKLHGYPPGHPKFKSQVSQESAQVHQASSAIEIHQYTQGDSLTPNQCKQLIEFLSSKLQAVRVDAQLANLWRVGFIDSCTNSLYI</sequence>
<evidence type="ECO:0000313" key="4">
    <source>
        <dbReference type="Proteomes" id="UP000250235"/>
    </source>
</evidence>
<dbReference type="InterPro" id="IPR029472">
    <property type="entry name" value="Copia-like_N"/>
</dbReference>
<dbReference type="OrthoDB" id="5544992at2759"/>
<feature type="domain" description="Retrotransposon gag" evidence="1">
    <location>
        <begin position="96"/>
        <end position="200"/>
    </location>
</feature>
<feature type="domain" description="Retrotransposon Copia-like N-terminal" evidence="2">
    <location>
        <begin position="30"/>
        <end position="76"/>
    </location>
</feature>
<evidence type="ECO:0000259" key="1">
    <source>
        <dbReference type="Pfam" id="PF03732"/>
    </source>
</evidence>
<dbReference type="PANTHER" id="PTHR37610">
    <property type="entry name" value="CCHC-TYPE DOMAIN-CONTAINING PROTEIN"/>
    <property type="match status" value="1"/>
</dbReference>
<evidence type="ECO:0000313" key="3">
    <source>
        <dbReference type="EMBL" id="KZV54219.1"/>
    </source>
</evidence>
<evidence type="ECO:0008006" key="5">
    <source>
        <dbReference type="Google" id="ProtNLM"/>
    </source>
</evidence>
<accession>A0A2Z7D6R1</accession>